<feature type="compositionally biased region" description="Basic and acidic residues" evidence="1">
    <location>
        <begin position="38"/>
        <end position="50"/>
    </location>
</feature>
<dbReference type="EMBL" id="CALLCH030000012">
    <property type="protein sequence ID" value="CAI4215145.1"/>
    <property type="molecule type" value="Genomic_DNA"/>
</dbReference>
<feature type="compositionally biased region" description="Low complexity" evidence="1">
    <location>
        <begin position="54"/>
        <end position="71"/>
    </location>
</feature>
<gene>
    <name evidence="2" type="ORF">PPNO1_LOCUS4866</name>
</gene>
<keyword evidence="3" id="KW-1185">Reference proteome</keyword>
<evidence type="ECO:0000313" key="3">
    <source>
        <dbReference type="Proteomes" id="UP000838763"/>
    </source>
</evidence>
<proteinExistence type="predicted"/>
<feature type="compositionally biased region" description="Acidic residues" evidence="1">
    <location>
        <begin position="222"/>
        <end position="241"/>
    </location>
</feature>
<sequence>MVERSKSKLNDKQCPDQDGRRGHAESLTSKALPLNRQCHGEGRITAKHDTAPQLRALTETPTSTTPRSEATPDAMSPKASSPPSTDEPPSASSSRGGSASAHADVTPIPASPSSPPRKRQRIFEDASNCLPGQQKSPIERGLALIESLREGGRTRNRGSDSSSRSSSVSPLDIADDDDGLFGETPLDEPGKSDSSSLPSVAKQKEIDSVLATIPLLGPPLEADSDPEDPAQSEGDEDEGFSEDTNSVQAQIMRAREGLMRRRVLQSCCTASPTEAPPIRVMHKPIRVRRRVKQSSLPPSSS</sequence>
<dbReference type="AlphaFoldDB" id="A0A9P1H355"/>
<protein>
    <submittedName>
        <fullName evidence="2">Uncharacterized protein</fullName>
    </submittedName>
</protein>
<feature type="compositionally biased region" description="Low complexity" evidence="1">
    <location>
        <begin position="159"/>
        <end position="169"/>
    </location>
</feature>
<comment type="caution">
    <text evidence="2">The sequence shown here is derived from an EMBL/GenBank/DDBJ whole genome shotgun (WGS) entry which is preliminary data.</text>
</comment>
<reference evidence="2" key="1">
    <citation type="submission" date="2022-11" db="EMBL/GenBank/DDBJ databases">
        <authorList>
            <person name="Scott C."/>
            <person name="Bruce N."/>
        </authorList>
    </citation>
    <scope>NUCLEOTIDE SEQUENCE</scope>
</reference>
<feature type="compositionally biased region" description="Basic and acidic residues" evidence="1">
    <location>
        <begin position="1"/>
        <end position="24"/>
    </location>
</feature>
<name>A0A9P1H355_9PEZI</name>
<organism evidence="2 3">
    <name type="scientific">Parascedosporium putredinis</name>
    <dbReference type="NCBI Taxonomy" id="1442378"/>
    <lineage>
        <taxon>Eukaryota</taxon>
        <taxon>Fungi</taxon>
        <taxon>Dikarya</taxon>
        <taxon>Ascomycota</taxon>
        <taxon>Pezizomycotina</taxon>
        <taxon>Sordariomycetes</taxon>
        <taxon>Hypocreomycetidae</taxon>
        <taxon>Microascales</taxon>
        <taxon>Microascaceae</taxon>
        <taxon>Parascedosporium</taxon>
    </lineage>
</organism>
<feature type="region of interest" description="Disordered" evidence="1">
    <location>
        <begin position="1"/>
        <end position="248"/>
    </location>
</feature>
<dbReference type="Proteomes" id="UP000838763">
    <property type="component" value="Unassembled WGS sequence"/>
</dbReference>
<feature type="compositionally biased region" description="Low complexity" evidence="1">
    <location>
        <begin position="90"/>
        <end position="103"/>
    </location>
</feature>
<evidence type="ECO:0000256" key="1">
    <source>
        <dbReference type="SAM" id="MobiDB-lite"/>
    </source>
</evidence>
<accession>A0A9P1H355</accession>
<evidence type="ECO:0000313" key="2">
    <source>
        <dbReference type="EMBL" id="CAI4215145.1"/>
    </source>
</evidence>